<evidence type="ECO:0000256" key="1">
    <source>
        <dbReference type="SAM" id="Phobius"/>
    </source>
</evidence>
<accession>A0A6N8L5Q1</accession>
<protein>
    <submittedName>
        <fullName evidence="2">Uncharacterized protein</fullName>
    </submittedName>
</protein>
<gene>
    <name evidence="2" type="ORF">GQF63_17235</name>
</gene>
<dbReference type="EMBL" id="WSQA01000015">
    <property type="protein sequence ID" value="MVZ63771.1"/>
    <property type="molecule type" value="Genomic_DNA"/>
</dbReference>
<dbReference type="Proteomes" id="UP000435036">
    <property type="component" value="Unassembled WGS sequence"/>
</dbReference>
<dbReference type="RefSeq" id="WP_160370488.1">
    <property type="nucleotide sequence ID" value="NZ_WSQA01000015.1"/>
</dbReference>
<reference evidence="2 3" key="1">
    <citation type="submission" date="2019-12" db="EMBL/GenBank/DDBJ databases">
        <authorList>
            <person name="Dong K."/>
        </authorList>
    </citation>
    <scope>NUCLEOTIDE SEQUENCE [LARGE SCALE GENOMIC DNA]</scope>
    <source>
        <strain evidence="2 3">JCM 31225</strain>
    </source>
</reference>
<keyword evidence="3" id="KW-1185">Reference proteome</keyword>
<proteinExistence type="predicted"/>
<keyword evidence="1" id="KW-1133">Transmembrane helix</keyword>
<name>A0A6N8L5Q1_9SPHI</name>
<sequence length="138" mass="16063">MIYDYLFYKGYQLAKKSKNWEDTPTLFAIMIIGACFIMNFATILFIIEGLSKEKIKFGDFISKINHYKYITGSIIMISIWLSYSYKNRWRKIIVKYKAKEKKKGKSIHPAIPLIITYIVSILLAMFAAMYKNGDGIFG</sequence>
<organism evidence="2 3">
    <name type="scientific">Sphingobacterium humi</name>
    <dbReference type="NCBI Taxonomy" id="1796905"/>
    <lineage>
        <taxon>Bacteria</taxon>
        <taxon>Pseudomonadati</taxon>
        <taxon>Bacteroidota</taxon>
        <taxon>Sphingobacteriia</taxon>
        <taxon>Sphingobacteriales</taxon>
        <taxon>Sphingobacteriaceae</taxon>
        <taxon>Sphingobacterium</taxon>
    </lineage>
</organism>
<evidence type="ECO:0000313" key="3">
    <source>
        <dbReference type="Proteomes" id="UP000435036"/>
    </source>
</evidence>
<evidence type="ECO:0000313" key="2">
    <source>
        <dbReference type="EMBL" id="MVZ63771.1"/>
    </source>
</evidence>
<keyword evidence="1" id="KW-0812">Transmembrane</keyword>
<dbReference type="AlphaFoldDB" id="A0A6N8L5Q1"/>
<keyword evidence="1" id="KW-0472">Membrane</keyword>
<dbReference type="OrthoDB" id="1123272at2"/>
<feature type="transmembrane region" description="Helical" evidence="1">
    <location>
        <begin position="106"/>
        <end position="130"/>
    </location>
</feature>
<feature type="transmembrane region" description="Helical" evidence="1">
    <location>
        <begin position="25"/>
        <end position="47"/>
    </location>
</feature>
<feature type="transmembrane region" description="Helical" evidence="1">
    <location>
        <begin position="67"/>
        <end position="85"/>
    </location>
</feature>
<comment type="caution">
    <text evidence="2">The sequence shown here is derived from an EMBL/GenBank/DDBJ whole genome shotgun (WGS) entry which is preliminary data.</text>
</comment>